<feature type="chain" id="PRO_5035467060" evidence="1">
    <location>
        <begin position="22"/>
        <end position="122"/>
    </location>
</feature>
<dbReference type="AlphaFoldDB" id="A0A8K0JB36"/>
<sequence>MHFSTSAALAVLALQAGQAAAGLYDKMGYKRCVAASEPLQKAAHSCELVPDTKYWNCDVAVLYESRYGVKIQSGGDDVQVSLGCAEGSFVFNCEAVGISYIDNSEVCPKGIVSAEVSRVHDK</sequence>
<reference evidence="2" key="1">
    <citation type="journal article" date="2020" name="bioRxiv">
        <title>Whole genome comparisons of ergot fungi reveals the divergence and evolution of species within the genus Claviceps are the result of varying mechanisms driving genome evolution and host range expansion.</title>
        <authorList>
            <person name="Wyka S.A."/>
            <person name="Mondo S.J."/>
            <person name="Liu M."/>
            <person name="Dettman J."/>
            <person name="Nalam V."/>
            <person name="Broders K.D."/>
        </authorList>
    </citation>
    <scope>NUCLEOTIDE SEQUENCE</scope>
    <source>
        <strain evidence="2">CCC 489</strain>
    </source>
</reference>
<evidence type="ECO:0000313" key="2">
    <source>
        <dbReference type="EMBL" id="KAG5928264.1"/>
    </source>
</evidence>
<keyword evidence="1" id="KW-0732">Signal</keyword>
<accession>A0A8K0JB36</accession>
<comment type="caution">
    <text evidence="2">The sequence shown here is derived from an EMBL/GenBank/DDBJ whole genome shotgun (WGS) entry which is preliminary data.</text>
</comment>
<keyword evidence="3" id="KW-1185">Reference proteome</keyword>
<dbReference type="Proteomes" id="UP000811619">
    <property type="component" value="Unassembled WGS sequence"/>
</dbReference>
<evidence type="ECO:0000313" key="3">
    <source>
        <dbReference type="Proteomes" id="UP000811619"/>
    </source>
</evidence>
<protein>
    <submittedName>
        <fullName evidence="2">Uncharacterized protein</fullName>
    </submittedName>
</protein>
<name>A0A8K0JB36_9HYPO</name>
<gene>
    <name evidence="2" type="ORF">E4U42_000984</name>
</gene>
<organism evidence="2 3">
    <name type="scientific">Claviceps africana</name>
    <dbReference type="NCBI Taxonomy" id="83212"/>
    <lineage>
        <taxon>Eukaryota</taxon>
        <taxon>Fungi</taxon>
        <taxon>Dikarya</taxon>
        <taxon>Ascomycota</taxon>
        <taxon>Pezizomycotina</taxon>
        <taxon>Sordariomycetes</taxon>
        <taxon>Hypocreomycetidae</taxon>
        <taxon>Hypocreales</taxon>
        <taxon>Clavicipitaceae</taxon>
        <taxon>Claviceps</taxon>
    </lineage>
</organism>
<proteinExistence type="predicted"/>
<dbReference type="EMBL" id="SRPY01000128">
    <property type="protein sequence ID" value="KAG5928264.1"/>
    <property type="molecule type" value="Genomic_DNA"/>
</dbReference>
<evidence type="ECO:0000256" key="1">
    <source>
        <dbReference type="SAM" id="SignalP"/>
    </source>
</evidence>
<feature type="signal peptide" evidence="1">
    <location>
        <begin position="1"/>
        <end position="21"/>
    </location>
</feature>